<evidence type="ECO:0000256" key="1">
    <source>
        <dbReference type="SAM" id="MobiDB-lite"/>
    </source>
</evidence>
<feature type="compositionally biased region" description="Acidic residues" evidence="1">
    <location>
        <begin position="196"/>
        <end position="208"/>
    </location>
</feature>
<evidence type="ECO:0000259" key="3">
    <source>
        <dbReference type="Pfam" id="PF26188"/>
    </source>
</evidence>
<proteinExistence type="predicted"/>
<name>A0A061IX10_TRYRA</name>
<evidence type="ECO:0000256" key="2">
    <source>
        <dbReference type="SAM" id="SignalP"/>
    </source>
</evidence>
<evidence type="ECO:0000313" key="5">
    <source>
        <dbReference type="Proteomes" id="UP000031737"/>
    </source>
</evidence>
<dbReference type="VEuPathDB" id="TriTrypDB:TRSC58_05097"/>
<accession>A0A061IX10</accession>
<sequence length="1078" mass="118892">MNGRLHRLIWRMLSPLLATRLTKEELCLSMAALSRLRLRQEELLDLSPDSIVTRTQRLSHLCNPTELGMLSNGAAALFCNRVDMADTLICALYAAMGKGAVMRLDHVTAVVRYAATLRSYSSETVPAIITSAPRLLHKKDSASALQPFLQLARKCLSEKEFGSVVEELRTRAVGEQVKCIHEVCLLPLVEGGPQNEAEEEADGVEEDDGNKTVWTSQRARSWMSQRVRKGEAWSPDEVVQAMEFYSHFGVQDPVLQRRIDEAAVSVMPTASKVDMEEMLKVVVTSFHLFPQTAEFIRQHRDKSSETHQNGTDSGSGWASSLTRHFRTTEAYERLLVGQHIPEEWMLDVVQEQGAALPVDVAAQAACIFAEKGEIPETIILQLSTQLKELSPEGVASFFRVIRRDSSGALLLHGVALVAQFVNKGLREATVEALLRICAACSLPLPRGIDAKEKDALAEAQARLAEAIITRLMSVMQGPCTIPFLCNVAKSTSAIDANKELGQFVCLSVCSQACLTVDDALELLDMLRCRNYLHEPLLDKMEPLFRELVQLVVSKIEAGEKVPDAEAWRVARFIVLQAMFDAPDFEAPAALLLHTVEQCMNHAPSEVLPAAGLLALKQRRMATVHTILERATGKLSTLSEEALGALAQLLSQPSLDSPGKDLVSELVAVMAERLAQQRSFQPDCVGLAVAAHCQYGDAEAGIQASVAEYLLEWMGALSGEVYAALCGTVHLSRARDALANALIDDFPRRLDQLTTSEIAHVAFGFGEIEGIGQRLSHQLVAEKCSDYVVDHSHEFWSGNDIARLLYGFSRMLCTKRSLYNVFAGRLALRPILLPMDQQAITLVVAAFGRSKYLDKVLFDKFARRMLDHSDALAAPDLMLAIRGFSRVMLLNGQLYNELGSKAAEKVDEFPLDSKCALLASFGSLGIEHERLATRALEGIVENVAELGSANKAVDIIASLWQMHHDIEDDARVAQLANWIAERPEELTGDAIGKLCVVLNESRWRHVPLLQAMAEQSVRLQLQQGVSAECCRAVLDTLGTFMIHHQGARENLSALGRSVSKERILLSEEEEQQVQLLLRR</sequence>
<feature type="signal peptide" evidence="2">
    <location>
        <begin position="1"/>
        <end position="18"/>
    </location>
</feature>
<organism evidence="4 5">
    <name type="scientific">Trypanosoma rangeli SC58</name>
    <dbReference type="NCBI Taxonomy" id="429131"/>
    <lineage>
        <taxon>Eukaryota</taxon>
        <taxon>Discoba</taxon>
        <taxon>Euglenozoa</taxon>
        <taxon>Kinetoplastea</taxon>
        <taxon>Metakinetoplastina</taxon>
        <taxon>Trypanosomatida</taxon>
        <taxon>Trypanosomatidae</taxon>
        <taxon>Trypanosoma</taxon>
        <taxon>Herpetosoma</taxon>
    </lineage>
</organism>
<feature type="compositionally biased region" description="Polar residues" evidence="1">
    <location>
        <begin position="306"/>
        <end position="319"/>
    </location>
</feature>
<comment type="caution">
    <text evidence="4">The sequence shown here is derived from an EMBL/GenBank/DDBJ whole genome shotgun (WGS) entry which is preliminary data.</text>
</comment>
<feature type="region of interest" description="Disordered" evidence="1">
    <location>
        <begin position="195"/>
        <end position="214"/>
    </location>
</feature>
<reference evidence="4 5" key="1">
    <citation type="submission" date="2013-07" db="EMBL/GenBank/DDBJ databases">
        <authorList>
            <person name="Stoco P.H."/>
            <person name="Wagner G."/>
            <person name="Gerber A."/>
            <person name="Zaha A."/>
            <person name="Thompson C."/>
            <person name="Bartholomeu D.C."/>
            <person name="Luckemeyer D.D."/>
            <person name="Bahia D."/>
            <person name="Loreto E."/>
            <person name="Prestes E.B."/>
            <person name="Lima F.M."/>
            <person name="Rodrigues-Luiz G."/>
            <person name="Vallejo G.A."/>
            <person name="Filho J.F."/>
            <person name="Monteiro K.M."/>
            <person name="Tyler K.M."/>
            <person name="de Almeida L.G."/>
            <person name="Ortiz M.F."/>
            <person name="Siervo M.A."/>
            <person name="de Moraes M.H."/>
            <person name="Cunha O.L."/>
            <person name="Mendonca-Neto R."/>
            <person name="Silva R."/>
            <person name="Teixeira S.M."/>
            <person name="Murta S.M."/>
            <person name="Sincero T.C."/>
            <person name="Mendes T.A."/>
            <person name="Urmenyi T.P."/>
            <person name="Silva V.G."/>
            <person name="da Rocha W.D."/>
            <person name="Andersson B."/>
            <person name="Romanha A.J."/>
            <person name="Steindel M."/>
            <person name="de Vasconcelos A.T."/>
            <person name="Grisard E.C."/>
        </authorList>
    </citation>
    <scope>NUCLEOTIDE SEQUENCE [LARGE SCALE GENOMIC DNA]</scope>
    <source>
        <strain evidence="4 5">SC58</strain>
    </source>
</reference>
<dbReference type="OrthoDB" id="246783at2759"/>
<evidence type="ECO:0000313" key="4">
    <source>
        <dbReference type="EMBL" id="ESL07219.1"/>
    </source>
</evidence>
<feature type="domain" description="RNA-editing substrate-binding complex 6 protein" evidence="3">
    <location>
        <begin position="793"/>
        <end position="940"/>
    </location>
</feature>
<dbReference type="Pfam" id="PF26188">
    <property type="entry name" value="RESC6"/>
    <property type="match status" value="1"/>
</dbReference>
<feature type="chain" id="PRO_5001601402" description="RNA-editing substrate-binding complex 6 protein domain-containing protein" evidence="2">
    <location>
        <begin position="19"/>
        <end position="1078"/>
    </location>
</feature>
<keyword evidence="5" id="KW-1185">Reference proteome</keyword>
<gene>
    <name evidence="4" type="ORF">TRSC58_05097</name>
</gene>
<protein>
    <recommendedName>
        <fullName evidence="3">RNA-editing substrate-binding complex 6 protein domain-containing protein</fullName>
    </recommendedName>
</protein>
<dbReference type="AlphaFoldDB" id="A0A061IX10"/>
<dbReference type="EMBL" id="AUPL01005097">
    <property type="protein sequence ID" value="ESL07219.1"/>
    <property type="molecule type" value="Genomic_DNA"/>
</dbReference>
<dbReference type="CDD" id="cd23734">
    <property type="entry name" value="RESC4"/>
    <property type="match status" value="1"/>
</dbReference>
<feature type="region of interest" description="Disordered" evidence="1">
    <location>
        <begin position="299"/>
        <end position="319"/>
    </location>
</feature>
<dbReference type="InterPro" id="IPR058917">
    <property type="entry name" value="RESC6_dom"/>
</dbReference>
<dbReference type="Proteomes" id="UP000031737">
    <property type="component" value="Unassembled WGS sequence"/>
</dbReference>
<keyword evidence="2" id="KW-0732">Signal</keyword>